<dbReference type="SUPFAM" id="SSF55729">
    <property type="entry name" value="Acyl-CoA N-acyltransferases (Nat)"/>
    <property type="match status" value="1"/>
</dbReference>
<dbReference type="STRING" id="1801773.A3A03_03795"/>
<dbReference type="CDD" id="cd04301">
    <property type="entry name" value="NAT_SF"/>
    <property type="match status" value="1"/>
</dbReference>
<dbReference type="PANTHER" id="PTHR13947:SF37">
    <property type="entry name" value="LD18367P"/>
    <property type="match status" value="1"/>
</dbReference>
<feature type="domain" description="N-acetyltransferase" evidence="2">
    <location>
        <begin position="4"/>
        <end position="127"/>
    </location>
</feature>
<protein>
    <recommendedName>
        <fullName evidence="2">N-acetyltransferase domain-containing protein</fullName>
    </recommendedName>
</protein>
<evidence type="ECO:0000259" key="2">
    <source>
        <dbReference type="PROSITE" id="PS51186"/>
    </source>
</evidence>
<dbReference type="PROSITE" id="PS51186">
    <property type="entry name" value="GNAT"/>
    <property type="match status" value="1"/>
</dbReference>
<name>A0A1F6XJP0_9BACT</name>
<dbReference type="Gene3D" id="3.40.630.30">
    <property type="match status" value="1"/>
</dbReference>
<dbReference type="Proteomes" id="UP000176629">
    <property type="component" value="Unassembled WGS sequence"/>
</dbReference>
<dbReference type="InterPro" id="IPR016181">
    <property type="entry name" value="Acyl_CoA_acyltransferase"/>
</dbReference>
<evidence type="ECO:0000313" key="3">
    <source>
        <dbReference type="EMBL" id="OGI94390.1"/>
    </source>
</evidence>
<keyword evidence="1" id="KW-0808">Transferase</keyword>
<evidence type="ECO:0000256" key="1">
    <source>
        <dbReference type="ARBA" id="ARBA00022679"/>
    </source>
</evidence>
<proteinExistence type="predicted"/>
<reference evidence="3 4" key="1">
    <citation type="journal article" date="2016" name="Nat. Commun.">
        <title>Thousands of microbial genomes shed light on interconnected biogeochemical processes in an aquifer system.</title>
        <authorList>
            <person name="Anantharaman K."/>
            <person name="Brown C.T."/>
            <person name="Hug L.A."/>
            <person name="Sharon I."/>
            <person name="Castelle C.J."/>
            <person name="Probst A.J."/>
            <person name="Thomas B.C."/>
            <person name="Singh A."/>
            <person name="Wilkins M.J."/>
            <person name="Karaoz U."/>
            <person name="Brodie E.L."/>
            <person name="Williams K.H."/>
            <person name="Hubbard S.S."/>
            <person name="Banfield J.F."/>
        </authorList>
    </citation>
    <scope>NUCLEOTIDE SEQUENCE [LARGE SCALE GENOMIC DNA]</scope>
</reference>
<dbReference type="PANTHER" id="PTHR13947">
    <property type="entry name" value="GNAT FAMILY N-ACETYLTRANSFERASE"/>
    <property type="match status" value="1"/>
</dbReference>
<dbReference type="AlphaFoldDB" id="A0A1F6XJP0"/>
<accession>A0A1F6XJP0</accession>
<gene>
    <name evidence="3" type="ORF">A3A03_03795</name>
</gene>
<dbReference type="Pfam" id="PF00583">
    <property type="entry name" value="Acetyltransf_1"/>
    <property type="match status" value="1"/>
</dbReference>
<evidence type="ECO:0000313" key="4">
    <source>
        <dbReference type="Proteomes" id="UP000176629"/>
    </source>
</evidence>
<dbReference type="GO" id="GO:0008080">
    <property type="term" value="F:N-acetyltransferase activity"/>
    <property type="evidence" value="ECO:0007669"/>
    <property type="project" value="InterPro"/>
</dbReference>
<dbReference type="InterPro" id="IPR000182">
    <property type="entry name" value="GNAT_dom"/>
</dbReference>
<comment type="caution">
    <text evidence="3">The sequence shown here is derived from an EMBL/GenBank/DDBJ whole genome shotgun (WGS) entry which is preliminary data.</text>
</comment>
<sequence length="127" mass="14421">MSNIKYREAKSSDWDSIKFIISLYPKILMQDHLPNWSKFFVAEADGRVVGCVAIDIYSKRIGEIRSLAVLPDYQEQGIGTHLVELCLSKAKAKSVSEIITITGTEKLFQKFGFSTFNNERIALFKIL</sequence>
<dbReference type="EMBL" id="MFUX01000024">
    <property type="protein sequence ID" value="OGI94390.1"/>
    <property type="molecule type" value="Genomic_DNA"/>
</dbReference>
<dbReference type="InterPro" id="IPR050769">
    <property type="entry name" value="NAT_camello-type"/>
</dbReference>
<organism evidence="3 4">
    <name type="scientific">Candidatus Nomurabacteria bacterium RIFCSPLOWO2_01_FULL_40_18</name>
    <dbReference type="NCBI Taxonomy" id="1801773"/>
    <lineage>
        <taxon>Bacteria</taxon>
        <taxon>Candidatus Nomuraibacteriota</taxon>
    </lineage>
</organism>